<feature type="non-terminal residue" evidence="1">
    <location>
        <position position="103"/>
    </location>
</feature>
<keyword evidence="2" id="KW-1185">Reference proteome</keyword>
<comment type="caution">
    <text evidence="1">The sequence shown here is derived from an EMBL/GenBank/DDBJ whole genome shotgun (WGS) entry which is preliminary data.</text>
</comment>
<feature type="non-terminal residue" evidence="1">
    <location>
        <position position="1"/>
    </location>
</feature>
<evidence type="ECO:0000313" key="2">
    <source>
        <dbReference type="Proteomes" id="UP000777438"/>
    </source>
</evidence>
<sequence>IWDAATGALQHTLESHYMTARCAIQLRVLVETYSRAQLQAQASETPPSHDCGLSPDKIWIKWNGHNTLWLPPDYRPFASAISPSTTTIALGCPSGRVLVIGFL</sequence>
<dbReference type="OrthoDB" id="5101880at2759"/>
<protein>
    <submittedName>
        <fullName evidence="1">Uncharacterized protein</fullName>
    </submittedName>
</protein>
<dbReference type="EMBL" id="JAGPYM010000022">
    <property type="protein sequence ID" value="KAH6883944.1"/>
    <property type="molecule type" value="Genomic_DNA"/>
</dbReference>
<gene>
    <name evidence="1" type="ORF">B0T10DRAFT_367152</name>
</gene>
<organism evidence="1 2">
    <name type="scientific">Thelonectria olida</name>
    <dbReference type="NCBI Taxonomy" id="1576542"/>
    <lineage>
        <taxon>Eukaryota</taxon>
        <taxon>Fungi</taxon>
        <taxon>Dikarya</taxon>
        <taxon>Ascomycota</taxon>
        <taxon>Pezizomycotina</taxon>
        <taxon>Sordariomycetes</taxon>
        <taxon>Hypocreomycetidae</taxon>
        <taxon>Hypocreales</taxon>
        <taxon>Nectriaceae</taxon>
        <taxon>Thelonectria</taxon>
    </lineage>
</organism>
<accession>A0A9P9AP18</accession>
<proteinExistence type="predicted"/>
<dbReference type="AlphaFoldDB" id="A0A9P9AP18"/>
<evidence type="ECO:0000313" key="1">
    <source>
        <dbReference type="EMBL" id="KAH6883944.1"/>
    </source>
</evidence>
<reference evidence="1 2" key="1">
    <citation type="journal article" date="2021" name="Nat. Commun.">
        <title>Genetic determinants of endophytism in the Arabidopsis root mycobiome.</title>
        <authorList>
            <person name="Mesny F."/>
            <person name="Miyauchi S."/>
            <person name="Thiergart T."/>
            <person name="Pickel B."/>
            <person name="Atanasova L."/>
            <person name="Karlsson M."/>
            <person name="Huettel B."/>
            <person name="Barry K.W."/>
            <person name="Haridas S."/>
            <person name="Chen C."/>
            <person name="Bauer D."/>
            <person name="Andreopoulos W."/>
            <person name="Pangilinan J."/>
            <person name="LaButti K."/>
            <person name="Riley R."/>
            <person name="Lipzen A."/>
            <person name="Clum A."/>
            <person name="Drula E."/>
            <person name="Henrissat B."/>
            <person name="Kohler A."/>
            <person name="Grigoriev I.V."/>
            <person name="Martin F.M."/>
            <person name="Hacquard S."/>
        </authorList>
    </citation>
    <scope>NUCLEOTIDE SEQUENCE [LARGE SCALE GENOMIC DNA]</scope>
    <source>
        <strain evidence="1 2">MPI-CAGE-CH-0241</strain>
    </source>
</reference>
<dbReference type="Proteomes" id="UP000777438">
    <property type="component" value="Unassembled WGS sequence"/>
</dbReference>
<name>A0A9P9AP18_9HYPO</name>